<evidence type="ECO:0000256" key="1">
    <source>
        <dbReference type="SAM" id="MobiDB-lite"/>
    </source>
</evidence>
<dbReference type="AlphaFoldDB" id="A8P4Z9"/>
<evidence type="ECO:0008006" key="5">
    <source>
        <dbReference type="Google" id="ProtNLM"/>
    </source>
</evidence>
<dbReference type="VEuPathDB" id="FungiDB:CC1G_09225"/>
<dbReference type="InParanoid" id="A8P4Z9"/>
<organism evidence="3 4">
    <name type="scientific">Coprinopsis cinerea (strain Okayama-7 / 130 / ATCC MYA-4618 / FGSC 9003)</name>
    <name type="common">Inky cap fungus</name>
    <name type="synonym">Hormographiella aspergillata</name>
    <dbReference type="NCBI Taxonomy" id="240176"/>
    <lineage>
        <taxon>Eukaryota</taxon>
        <taxon>Fungi</taxon>
        <taxon>Dikarya</taxon>
        <taxon>Basidiomycota</taxon>
        <taxon>Agaricomycotina</taxon>
        <taxon>Agaricomycetes</taxon>
        <taxon>Agaricomycetidae</taxon>
        <taxon>Agaricales</taxon>
        <taxon>Agaricineae</taxon>
        <taxon>Psathyrellaceae</taxon>
        <taxon>Coprinopsis</taxon>
    </lineage>
</organism>
<dbReference type="OrthoDB" id="3357408at2759"/>
<feature type="transmembrane region" description="Helical" evidence="2">
    <location>
        <begin position="106"/>
        <end position="127"/>
    </location>
</feature>
<feature type="transmembrane region" description="Helical" evidence="2">
    <location>
        <begin position="139"/>
        <end position="162"/>
    </location>
</feature>
<feature type="compositionally biased region" description="Low complexity" evidence="1">
    <location>
        <begin position="343"/>
        <end position="352"/>
    </location>
</feature>
<feature type="transmembrane region" description="Helical" evidence="2">
    <location>
        <begin position="219"/>
        <end position="246"/>
    </location>
</feature>
<protein>
    <recommendedName>
        <fullName evidence="5">Integral membrane protein</fullName>
    </recommendedName>
</protein>
<dbReference type="EMBL" id="AACS02000011">
    <property type="protein sequence ID" value="EAU82963.1"/>
    <property type="molecule type" value="Genomic_DNA"/>
</dbReference>
<proteinExistence type="predicted"/>
<keyword evidence="2" id="KW-0472">Membrane</keyword>
<feature type="region of interest" description="Disordered" evidence="1">
    <location>
        <begin position="332"/>
        <end position="395"/>
    </location>
</feature>
<keyword evidence="2" id="KW-1133">Transmembrane helix</keyword>
<reference evidence="3 4" key="1">
    <citation type="journal article" date="2010" name="Proc. Natl. Acad. Sci. U.S.A.">
        <title>Insights into evolution of multicellular fungi from the assembled chromosomes of the mushroom Coprinopsis cinerea (Coprinus cinereus).</title>
        <authorList>
            <person name="Stajich J.E."/>
            <person name="Wilke S.K."/>
            <person name="Ahren D."/>
            <person name="Au C.H."/>
            <person name="Birren B.W."/>
            <person name="Borodovsky M."/>
            <person name="Burns C."/>
            <person name="Canback B."/>
            <person name="Casselton L.A."/>
            <person name="Cheng C.K."/>
            <person name="Deng J."/>
            <person name="Dietrich F.S."/>
            <person name="Fargo D.C."/>
            <person name="Farman M.L."/>
            <person name="Gathman A.C."/>
            <person name="Goldberg J."/>
            <person name="Guigo R."/>
            <person name="Hoegger P.J."/>
            <person name="Hooker J.B."/>
            <person name="Huggins A."/>
            <person name="James T.Y."/>
            <person name="Kamada T."/>
            <person name="Kilaru S."/>
            <person name="Kodira C."/>
            <person name="Kues U."/>
            <person name="Kupfer D."/>
            <person name="Kwan H.S."/>
            <person name="Lomsadze A."/>
            <person name="Li W."/>
            <person name="Lilly W.W."/>
            <person name="Ma L.J."/>
            <person name="Mackey A.J."/>
            <person name="Manning G."/>
            <person name="Martin F."/>
            <person name="Muraguchi H."/>
            <person name="Natvig D.O."/>
            <person name="Palmerini H."/>
            <person name="Ramesh M.A."/>
            <person name="Rehmeyer C.J."/>
            <person name="Roe B.A."/>
            <person name="Shenoy N."/>
            <person name="Stanke M."/>
            <person name="Ter-Hovhannisyan V."/>
            <person name="Tunlid A."/>
            <person name="Velagapudi R."/>
            <person name="Vision T.J."/>
            <person name="Zeng Q."/>
            <person name="Zolan M.E."/>
            <person name="Pukkila P.J."/>
        </authorList>
    </citation>
    <scope>NUCLEOTIDE SEQUENCE [LARGE SCALE GENOMIC DNA]</scope>
    <source>
        <strain evidence="4">Okayama-7 / 130 / ATCC MYA-4618 / FGSC 9003</strain>
    </source>
</reference>
<sequence length="395" mass="43362">MTSIIEPWAILRASTTYTSSVIAVLGIGMQTFMVVYGLSTWGQSKSTEEKKHRGRYVIAAYVIFVLSGIPTCLDLFSQFRTLYYSGPGADYIRLAKDWDNRWPRKLGYVLTCIYVLLGHAYMIFRSYLLWIDADIRKVLLVPAVLYAAFTATSLACISHVAGGINKSTLALAQLFTVFTIFSVFLNIATSVLIIHRLIPAWRKFRVTEIGRNVAPIRGVAGIFIESGLALALCGSVSAVVAIISLVKHTSPLTPPDRIEVISTLSQRATIMTRVVDSLYVTMIAVIPQMINFRIMMGESFLKLEDIDKRGQDTFGGPPKRLPKARVTQLQLTKPKPPIAFNKSDSSSDSASSIGVPTPPHAQSNFGDTTEKKRPEGGPNSEQPVVNLVNEKSGAT</sequence>
<evidence type="ECO:0000313" key="3">
    <source>
        <dbReference type="EMBL" id="EAU82963.1"/>
    </source>
</evidence>
<name>A8P4Z9_COPC7</name>
<dbReference type="RefSeq" id="XP_001838848.1">
    <property type="nucleotide sequence ID" value="XM_001838796.1"/>
</dbReference>
<dbReference type="Proteomes" id="UP000001861">
    <property type="component" value="Unassembled WGS sequence"/>
</dbReference>
<gene>
    <name evidence="3" type="ORF">CC1G_09225</name>
</gene>
<feature type="transmembrane region" description="Helical" evidence="2">
    <location>
        <begin position="174"/>
        <end position="198"/>
    </location>
</feature>
<dbReference type="GeneID" id="6015443"/>
<accession>A8P4Z9</accession>
<evidence type="ECO:0000313" key="4">
    <source>
        <dbReference type="Proteomes" id="UP000001861"/>
    </source>
</evidence>
<feature type="transmembrane region" description="Helical" evidence="2">
    <location>
        <begin position="58"/>
        <end position="77"/>
    </location>
</feature>
<keyword evidence="2" id="KW-0812">Transmembrane</keyword>
<comment type="caution">
    <text evidence="3">The sequence shown here is derived from an EMBL/GenBank/DDBJ whole genome shotgun (WGS) entry which is preliminary data.</text>
</comment>
<dbReference type="KEGG" id="cci:CC1G_09225"/>
<evidence type="ECO:0000256" key="2">
    <source>
        <dbReference type="SAM" id="Phobius"/>
    </source>
</evidence>
<keyword evidence="4" id="KW-1185">Reference proteome</keyword>
<feature type="transmembrane region" description="Helical" evidence="2">
    <location>
        <begin position="20"/>
        <end position="38"/>
    </location>
</feature>